<proteinExistence type="predicted"/>
<gene>
    <name evidence="1" type="ORF">LCGC14_0163200</name>
</gene>
<organism evidence="1">
    <name type="scientific">marine sediment metagenome</name>
    <dbReference type="NCBI Taxonomy" id="412755"/>
    <lineage>
        <taxon>unclassified sequences</taxon>
        <taxon>metagenomes</taxon>
        <taxon>ecological metagenomes</taxon>
    </lineage>
</organism>
<accession>A0A0F9XCF3</accession>
<name>A0A0F9XCF3_9ZZZZ</name>
<dbReference type="EMBL" id="LAZR01000062">
    <property type="protein sequence ID" value="KKN96676.1"/>
    <property type="molecule type" value="Genomic_DNA"/>
</dbReference>
<dbReference type="AlphaFoldDB" id="A0A0F9XCF3"/>
<comment type="caution">
    <text evidence="1">The sequence shown here is derived from an EMBL/GenBank/DDBJ whole genome shotgun (WGS) entry which is preliminary data.</text>
</comment>
<evidence type="ECO:0000313" key="1">
    <source>
        <dbReference type="EMBL" id="KKN96676.1"/>
    </source>
</evidence>
<sequence>MTAALTNLDIHCQHIRYHFLVTVKPADSKYTRDYRVEADCEE</sequence>
<reference evidence="1" key="1">
    <citation type="journal article" date="2015" name="Nature">
        <title>Complex archaea that bridge the gap between prokaryotes and eukaryotes.</title>
        <authorList>
            <person name="Spang A."/>
            <person name="Saw J.H."/>
            <person name="Jorgensen S.L."/>
            <person name="Zaremba-Niedzwiedzka K."/>
            <person name="Martijn J."/>
            <person name="Lind A.E."/>
            <person name="van Eijk R."/>
            <person name="Schleper C."/>
            <person name="Guy L."/>
            <person name="Ettema T.J."/>
        </authorList>
    </citation>
    <scope>NUCLEOTIDE SEQUENCE</scope>
</reference>
<protein>
    <submittedName>
        <fullName evidence="1">Uncharacterized protein</fullName>
    </submittedName>
</protein>